<feature type="signal peptide" evidence="4">
    <location>
        <begin position="1"/>
        <end position="22"/>
    </location>
</feature>
<accession>A0ABZ0RM28</accession>
<dbReference type="Gene3D" id="1.50.10.10">
    <property type="match status" value="1"/>
</dbReference>
<dbReference type="Gene3D" id="2.60.420.10">
    <property type="entry name" value="Maltose phosphorylase, domain 3"/>
    <property type="match status" value="1"/>
</dbReference>
<dbReference type="Proteomes" id="UP001324993">
    <property type="component" value="Chromosome"/>
</dbReference>
<dbReference type="InterPro" id="IPR013320">
    <property type="entry name" value="ConA-like_dom_sf"/>
</dbReference>
<organism evidence="7 8">
    <name type="scientific">Coraliomargarita algicola</name>
    <dbReference type="NCBI Taxonomy" id="3092156"/>
    <lineage>
        <taxon>Bacteria</taxon>
        <taxon>Pseudomonadati</taxon>
        <taxon>Verrucomicrobiota</taxon>
        <taxon>Opitutia</taxon>
        <taxon>Puniceicoccales</taxon>
        <taxon>Coraliomargaritaceae</taxon>
        <taxon>Coraliomargarita</taxon>
    </lineage>
</organism>
<dbReference type="Gene3D" id="2.60.120.260">
    <property type="entry name" value="Galactose-binding domain-like"/>
    <property type="match status" value="1"/>
</dbReference>
<evidence type="ECO:0000256" key="2">
    <source>
        <dbReference type="ARBA" id="ARBA00012652"/>
    </source>
</evidence>
<dbReference type="PANTHER" id="PTHR33307:SF6">
    <property type="entry name" value="ALPHA-RHAMNOSIDASE (EUROFUNG)-RELATED"/>
    <property type="match status" value="1"/>
</dbReference>
<dbReference type="InterPro" id="IPR035396">
    <property type="entry name" value="Bac_rhamnosid6H"/>
</dbReference>
<gene>
    <name evidence="7" type="ORF">SH580_06085</name>
</gene>
<dbReference type="SUPFAM" id="SSF49899">
    <property type="entry name" value="Concanavalin A-like lectins/glucanases"/>
    <property type="match status" value="1"/>
</dbReference>
<dbReference type="EMBL" id="CP138858">
    <property type="protein sequence ID" value="WPJ97275.1"/>
    <property type="molecule type" value="Genomic_DNA"/>
</dbReference>
<keyword evidence="8" id="KW-1185">Reference proteome</keyword>
<dbReference type="EC" id="3.2.1.40" evidence="2"/>
<proteinExistence type="predicted"/>
<evidence type="ECO:0000256" key="4">
    <source>
        <dbReference type="SAM" id="SignalP"/>
    </source>
</evidence>
<feature type="domain" description="Alpha-L-rhamnosidase six-hairpin glycosidase" evidence="5">
    <location>
        <begin position="431"/>
        <end position="761"/>
    </location>
</feature>
<sequence>MKRNLINTVLICMVFSVASALAADAPTGLMTELLEYPEQTVITDTLPEFTWIVNDQDRDEVQTAYQILVATSESNLVAGSADIWDSGKVLSNSSVNVEFGGTALADGSYWWSVRTWDKTDQASPFSDAQNFVVDRSPHAWSEVNGDGEIVVPMGHLVSYPNGFGWTDYRLETTVLIDSGAAGINFRMSDDNNFYMWQLSASKDALRLHIRTNGTYTLLDEIAYDFNAGTEYDVVITATGSVFQTYIDGVLVDTHTNSVHAQGTVGFRTGRTESFTVTTLSVDNSDLTTGTLAPNRYLPSAHEIPAESVVENGENYFVDFGKAAFGTLEFDVEIPLGGTSGVEIRFGEKRNENTVETNPGGSIVYHSLSIDLPEGSQRVHVDLDPYETGLRNFYDQTENTLPFRYAEIIGLPVAPANVKQIAYWVPFNEGDSSFVCSDPVLNEVWEFSRYSMKVLTWLGIYVDGIRETLPYEADAFIQQLGHYSTTREFTTARHSHEYLIKNATWPTEWLSHSVLMAYYDWMYTGNTDSLAEYYDDLKAKSLIALKESNGLISTTTGRVDAKFNASVHYDGPKAIQDIVDWPISERDGYDFRGYNTVVNAFYNRGLNMMRDISEALDMPTEVAFWESEITAHTQVFQSLLFDAGSGIYLDGVGSTHSAAHANFFPLAFDLVSEANMQTVADFVESKGMAPSVYGAQFLLDGLYNAGRGQAALELMRSTGSRSWWNMMQEGSTVTLEAWGQAYKRNLDWNHAWGAAPANIIPRQLMGVTPLKPGFEKIQIKPQIGDLEFASLTMPTVRGPVSVSVEQTSSNAVYTIEIPANATAKILIPSNSVLGGAVNVNGIDQEGVVEGGFIVFDGVGSGTHVFIKALSGTSARNRPKGSAF</sequence>
<dbReference type="PANTHER" id="PTHR33307">
    <property type="entry name" value="ALPHA-RHAMNOSIDASE (EUROFUNG)"/>
    <property type="match status" value="1"/>
</dbReference>
<keyword evidence="4" id="KW-0732">Signal</keyword>
<feature type="chain" id="PRO_5047431572" description="alpha-L-rhamnosidase" evidence="4">
    <location>
        <begin position="23"/>
        <end position="882"/>
    </location>
</feature>
<dbReference type="Pfam" id="PF25788">
    <property type="entry name" value="Ig_Rha78A_N"/>
    <property type="match status" value="1"/>
</dbReference>
<dbReference type="InterPro" id="IPR013783">
    <property type="entry name" value="Ig-like_fold"/>
</dbReference>
<dbReference type="Pfam" id="PF17390">
    <property type="entry name" value="Bac_rhamnosid_C"/>
    <property type="match status" value="1"/>
</dbReference>
<dbReference type="Gene3D" id="2.60.120.560">
    <property type="entry name" value="Exo-inulinase, domain 1"/>
    <property type="match status" value="1"/>
</dbReference>
<dbReference type="SUPFAM" id="SSF48208">
    <property type="entry name" value="Six-hairpin glycosidases"/>
    <property type="match status" value="1"/>
</dbReference>
<evidence type="ECO:0000259" key="6">
    <source>
        <dbReference type="Pfam" id="PF17390"/>
    </source>
</evidence>
<dbReference type="InterPro" id="IPR016007">
    <property type="entry name" value="Alpha_rhamnosid"/>
</dbReference>
<dbReference type="InterPro" id="IPR012341">
    <property type="entry name" value="6hp_glycosidase-like_sf"/>
</dbReference>
<evidence type="ECO:0000256" key="3">
    <source>
        <dbReference type="ARBA" id="ARBA00022801"/>
    </source>
</evidence>
<evidence type="ECO:0000256" key="1">
    <source>
        <dbReference type="ARBA" id="ARBA00001445"/>
    </source>
</evidence>
<feature type="domain" description="Alpha-L-rhamnosidase C-terminal" evidence="6">
    <location>
        <begin position="765"/>
        <end position="830"/>
    </location>
</feature>
<evidence type="ECO:0000259" key="5">
    <source>
        <dbReference type="Pfam" id="PF17389"/>
    </source>
</evidence>
<keyword evidence="3" id="KW-0378">Hydrolase</keyword>
<comment type="catalytic activity">
    <reaction evidence="1">
        <text>Hydrolysis of terminal non-reducing alpha-L-rhamnose residues in alpha-L-rhamnosides.</text>
        <dbReference type="EC" id="3.2.1.40"/>
    </reaction>
</comment>
<evidence type="ECO:0000313" key="7">
    <source>
        <dbReference type="EMBL" id="WPJ97275.1"/>
    </source>
</evidence>
<reference evidence="7 8" key="1">
    <citation type="submission" date="2023-11" db="EMBL/GenBank/DDBJ databases">
        <title>Coraliomargarita sp. nov., isolated from marine algae.</title>
        <authorList>
            <person name="Lee J.K."/>
            <person name="Baek J.H."/>
            <person name="Kim J.M."/>
            <person name="Choi D.G."/>
            <person name="Jeon C.O."/>
        </authorList>
    </citation>
    <scope>NUCLEOTIDE SEQUENCE [LARGE SCALE GENOMIC DNA]</scope>
    <source>
        <strain evidence="7 8">J2-16</strain>
    </source>
</reference>
<protein>
    <recommendedName>
        <fullName evidence="2">alpha-L-rhamnosidase</fullName>
        <ecNumber evidence="2">3.2.1.40</ecNumber>
    </recommendedName>
</protein>
<dbReference type="Pfam" id="PF17389">
    <property type="entry name" value="Bac_rhamnosid6H"/>
    <property type="match status" value="1"/>
</dbReference>
<dbReference type="RefSeq" id="WP_319834120.1">
    <property type="nucleotide sequence ID" value="NZ_CP138858.1"/>
</dbReference>
<name>A0ABZ0RM28_9BACT</name>
<dbReference type="InterPro" id="IPR035398">
    <property type="entry name" value="Bac_rhamnosid_C"/>
</dbReference>
<evidence type="ECO:0000313" key="8">
    <source>
        <dbReference type="Proteomes" id="UP001324993"/>
    </source>
</evidence>
<dbReference type="InterPro" id="IPR008928">
    <property type="entry name" value="6-hairpin_glycosidase_sf"/>
</dbReference>
<dbReference type="Gene3D" id="2.60.40.10">
    <property type="entry name" value="Immunoglobulins"/>
    <property type="match status" value="1"/>
</dbReference>